<dbReference type="AlphaFoldDB" id="A0A6A4E1C2"/>
<keyword evidence="18" id="KW-1185">Reference proteome</keyword>
<comment type="caution">
    <text evidence="17">The sequence shown here is derived from an EMBL/GenBank/DDBJ whole genome shotgun (WGS) entry which is preliminary data.</text>
</comment>
<evidence type="ECO:0000256" key="6">
    <source>
        <dbReference type="ARBA" id="ARBA00022750"/>
    </source>
</evidence>
<keyword evidence="11" id="KW-0695">RNA-directed DNA polymerase</keyword>
<feature type="domain" description="Reverse transcriptase" evidence="16">
    <location>
        <begin position="1"/>
        <end position="160"/>
    </location>
</feature>
<evidence type="ECO:0000259" key="16">
    <source>
        <dbReference type="PROSITE" id="PS50878"/>
    </source>
</evidence>
<dbReference type="Gene3D" id="3.10.20.370">
    <property type="match status" value="1"/>
</dbReference>
<dbReference type="Pfam" id="PF17921">
    <property type="entry name" value="Integrase_H2C2"/>
    <property type="match status" value="1"/>
</dbReference>
<keyword evidence="4" id="KW-0540">Nuclease</keyword>
<dbReference type="GO" id="GO:0015074">
    <property type="term" value="P:DNA integration"/>
    <property type="evidence" value="ECO:0007669"/>
    <property type="project" value="UniProtKB-KW"/>
</dbReference>
<dbReference type="InterPro" id="IPR043128">
    <property type="entry name" value="Rev_trsase/Diguanyl_cyclase"/>
</dbReference>
<dbReference type="FunFam" id="3.10.10.10:FF:000007">
    <property type="entry name" value="Retrovirus-related Pol polyprotein from transposon 17.6-like Protein"/>
    <property type="match status" value="1"/>
</dbReference>
<dbReference type="FunFam" id="3.30.70.270:FF:000063">
    <property type="entry name" value="Zinc knuckle domaincontaining protein"/>
    <property type="match status" value="1"/>
</dbReference>
<dbReference type="CDD" id="cd01647">
    <property type="entry name" value="RT_LTR"/>
    <property type="match status" value="1"/>
</dbReference>
<dbReference type="GO" id="GO:0006310">
    <property type="term" value="P:DNA recombination"/>
    <property type="evidence" value="ECO:0007669"/>
    <property type="project" value="UniProtKB-KW"/>
</dbReference>
<dbReference type="InterPro" id="IPR041577">
    <property type="entry name" value="RT_RNaseH_2"/>
</dbReference>
<dbReference type="Gene3D" id="3.30.70.270">
    <property type="match status" value="2"/>
</dbReference>
<dbReference type="PANTHER" id="PTHR37984:SF5">
    <property type="entry name" value="PROTEIN NYNRIN-LIKE"/>
    <property type="match status" value="1"/>
</dbReference>
<dbReference type="GO" id="GO:0046872">
    <property type="term" value="F:metal ion binding"/>
    <property type="evidence" value="ECO:0007669"/>
    <property type="project" value="UniProtKB-KW"/>
</dbReference>
<sequence>MFRKPDGGIRFCIDYRRLNAVTVKDCYPMPITDNILDVLSGSKLFSTMDIASGYWNVPMHEDSIAKTAFTCKYGLYEWLVMPFGLCNAVSAFKRLMETVLVDLKICLIYLDDYVIFSEDFPSHLVRVQQVLTRFRQAGFKLKMKKCHWGRSQVAFLGHIVTPTGILPNPEKVKAVMNVQRLRDVHDIRSFLGLTSYFRRYIPGYALISTLLERLKMKDAPFNWTEDCKTAFRQLKRAHVKPSILVYPDMKKRFKIYVDSSRYAVGACLMQEVEGRNCVVAYASKLLIGSQKNWVSNQNGISEIECWGIVWTTRTFRCYLDKREFDLFTDHQALTREPSDPVEPSSSETGAGFDLDVPAAVLDESPLLDDDEVPSYLPASNLDLFGLDVELFRVEQKKISWIVALVAFREDGSLPLDPNLRVRVVRMAPKCSVENGLLMRRVNLPERVGPARSITVPVIPLPYVETVLHFCHSDLLSSHLGLTKTLEKVKSHAYWPGWHRDVEEYLRDCDKCGSGKGARLWRAGRMQRMPVADLTGPFPLLVVDAIGPLPETNRGNKYILVFVDYFTRWAEAFAVDYLDSVTFVDVMVKPPPDSRSRGTVQRDFNWDAQNAPLGDSPFFSLYGRDPVRPLDVAFLNLGSKWKSNEVAQYRRELYQSLRSSRHLVERQLLKAQDHHEQRLEGQMAVMFEVGDPVWVYQAFRARRGESLSKKLAFSWHGPYRVVCKVGDNAYRVDIPTHPSKTVTVNVNRLKKYRGKWTRPFMDKVPAGVEEAEGGSDGPLEEDDLPSSSFAERITIGADDTAVTGTDAPLLSMVTKRVTEGEVEYLALTSSYETFWLPRETLLPEYSPLVDAFERAEQMKRGLPELRRSVRLADANAQVDDDYLLMV</sequence>
<dbReference type="Pfam" id="PF17919">
    <property type="entry name" value="RT_RNaseH_2"/>
    <property type="match status" value="1"/>
</dbReference>
<keyword evidence="3" id="KW-0548">Nucleotidyltransferase</keyword>
<dbReference type="InterPro" id="IPR000477">
    <property type="entry name" value="RT_dom"/>
</dbReference>
<proteinExistence type="predicted"/>
<evidence type="ECO:0000256" key="12">
    <source>
        <dbReference type="ARBA" id="ARBA00022932"/>
    </source>
</evidence>
<keyword evidence="5" id="KW-0479">Metal-binding</keyword>
<keyword evidence="2" id="KW-0808">Transferase</keyword>
<dbReference type="InterPro" id="IPR050951">
    <property type="entry name" value="Retrovirus_Pol_polyprotein"/>
</dbReference>
<keyword evidence="7" id="KW-0255">Endonuclease</keyword>
<evidence type="ECO:0000256" key="5">
    <source>
        <dbReference type="ARBA" id="ARBA00022723"/>
    </source>
</evidence>
<dbReference type="Gene3D" id="1.10.340.70">
    <property type="match status" value="1"/>
</dbReference>
<dbReference type="InterPro" id="IPR012337">
    <property type="entry name" value="RNaseH-like_sf"/>
</dbReference>
<organism evidence="17 18">
    <name type="scientific">Phytophthora rubi</name>
    <dbReference type="NCBI Taxonomy" id="129364"/>
    <lineage>
        <taxon>Eukaryota</taxon>
        <taxon>Sar</taxon>
        <taxon>Stramenopiles</taxon>
        <taxon>Oomycota</taxon>
        <taxon>Peronosporomycetes</taxon>
        <taxon>Peronosporales</taxon>
        <taxon>Peronosporaceae</taxon>
        <taxon>Phytophthora</taxon>
    </lineage>
</organism>
<protein>
    <recommendedName>
        <fullName evidence="16">Reverse transcriptase domain-containing protein</fullName>
    </recommendedName>
</protein>
<evidence type="ECO:0000256" key="9">
    <source>
        <dbReference type="ARBA" id="ARBA00022842"/>
    </source>
</evidence>
<dbReference type="GO" id="GO:0004519">
    <property type="term" value="F:endonuclease activity"/>
    <property type="evidence" value="ECO:0007669"/>
    <property type="project" value="UniProtKB-KW"/>
</dbReference>
<keyword evidence="10" id="KW-0229">DNA integration</keyword>
<keyword evidence="8" id="KW-0378">Hydrolase</keyword>
<dbReference type="GO" id="GO:0006508">
    <property type="term" value="P:proteolysis"/>
    <property type="evidence" value="ECO:0007669"/>
    <property type="project" value="UniProtKB-KW"/>
</dbReference>
<evidence type="ECO:0000313" key="17">
    <source>
        <dbReference type="EMBL" id="KAE9316052.1"/>
    </source>
</evidence>
<dbReference type="InterPro" id="IPR036397">
    <property type="entry name" value="RNaseH_sf"/>
</dbReference>
<keyword evidence="15" id="KW-0511">Multifunctional enzyme</keyword>
<dbReference type="EMBL" id="QXFT01001541">
    <property type="protein sequence ID" value="KAE9316052.1"/>
    <property type="molecule type" value="Genomic_DNA"/>
</dbReference>
<dbReference type="PANTHER" id="PTHR37984">
    <property type="entry name" value="PROTEIN CBG26694"/>
    <property type="match status" value="1"/>
</dbReference>
<evidence type="ECO:0000256" key="3">
    <source>
        <dbReference type="ARBA" id="ARBA00022695"/>
    </source>
</evidence>
<evidence type="ECO:0000256" key="8">
    <source>
        <dbReference type="ARBA" id="ARBA00022801"/>
    </source>
</evidence>
<keyword evidence="14" id="KW-0233">DNA recombination</keyword>
<dbReference type="GO" id="GO:0003887">
    <property type="term" value="F:DNA-directed DNA polymerase activity"/>
    <property type="evidence" value="ECO:0007669"/>
    <property type="project" value="UniProtKB-KW"/>
</dbReference>
<dbReference type="Pfam" id="PF00078">
    <property type="entry name" value="RVT_1"/>
    <property type="match status" value="1"/>
</dbReference>
<evidence type="ECO:0000256" key="1">
    <source>
        <dbReference type="ARBA" id="ARBA00022670"/>
    </source>
</evidence>
<keyword evidence="6" id="KW-0064">Aspartyl protease</keyword>
<keyword evidence="12" id="KW-0239">DNA-directed DNA polymerase</keyword>
<gene>
    <name evidence="17" type="ORF">PR003_g18824</name>
</gene>
<evidence type="ECO:0000256" key="7">
    <source>
        <dbReference type="ARBA" id="ARBA00022759"/>
    </source>
</evidence>
<dbReference type="GO" id="GO:0003964">
    <property type="term" value="F:RNA-directed DNA polymerase activity"/>
    <property type="evidence" value="ECO:0007669"/>
    <property type="project" value="UniProtKB-KW"/>
</dbReference>
<dbReference type="Pfam" id="PF24626">
    <property type="entry name" value="SH3_Tf2-1"/>
    <property type="match status" value="1"/>
</dbReference>
<evidence type="ECO:0000256" key="4">
    <source>
        <dbReference type="ARBA" id="ARBA00022722"/>
    </source>
</evidence>
<dbReference type="PROSITE" id="PS50878">
    <property type="entry name" value="RT_POL"/>
    <property type="match status" value="1"/>
</dbReference>
<dbReference type="InterPro" id="IPR056924">
    <property type="entry name" value="SH3_Tf2-1"/>
</dbReference>
<evidence type="ECO:0000256" key="11">
    <source>
        <dbReference type="ARBA" id="ARBA00022918"/>
    </source>
</evidence>
<dbReference type="FunFam" id="1.10.340.70:FF:000001">
    <property type="entry name" value="Retrovirus-related Pol polyprotein from transposon gypsy-like Protein"/>
    <property type="match status" value="1"/>
</dbReference>
<evidence type="ECO:0000256" key="14">
    <source>
        <dbReference type="ARBA" id="ARBA00023172"/>
    </source>
</evidence>
<keyword evidence="9" id="KW-0460">Magnesium</keyword>
<dbReference type="InterPro" id="IPR043502">
    <property type="entry name" value="DNA/RNA_pol_sf"/>
</dbReference>
<keyword evidence="1" id="KW-0645">Protease</keyword>
<dbReference type="GO" id="GO:0004190">
    <property type="term" value="F:aspartic-type endopeptidase activity"/>
    <property type="evidence" value="ECO:0007669"/>
    <property type="project" value="UniProtKB-KW"/>
</dbReference>
<dbReference type="Gene3D" id="3.30.420.10">
    <property type="entry name" value="Ribonuclease H-like superfamily/Ribonuclease H"/>
    <property type="match status" value="1"/>
</dbReference>
<dbReference type="GO" id="GO:0003677">
    <property type="term" value="F:DNA binding"/>
    <property type="evidence" value="ECO:0007669"/>
    <property type="project" value="UniProtKB-KW"/>
</dbReference>
<evidence type="ECO:0000256" key="15">
    <source>
        <dbReference type="ARBA" id="ARBA00023268"/>
    </source>
</evidence>
<name>A0A6A4E1C2_9STRA</name>
<dbReference type="FunFam" id="3.10.20.370:FF:000001">
    <property type="entry name" value="Retrovirus-related Pol polyprotein from transposon 17.6-like protein"/>
    <property type="match status" value="1"/>
</dbReference>
<evidence type="ECO:0000313" key="18">
    <source>
        <dbReference type="Proteomes" id="UP000434957"/>
    </source>
</evidence>
<evidence type="ECO:0000256" key="2">
    <source>
        <dbReference type="ARBA" id="ARBA00022679"/>
    </source>
</evidence>
<dbReference type="InterPro" id="IPR041588">
    <property type="entry name" value="Integrase_H2C2"/>
</dbReference>
<dbReference type="Proteomes" id="UP000434957">
    <property type="component" value="Unassembled WGS sequence"/>
</dbReference>
<reference evidence="17 18" key="1">
    <citation type="submission" date="2018-08" db="EMBL/GenBank/DDBJ databases">
        <title>Genomic investigation of the strawberry pathogen Phytophthora fragariae indicates pathogenicity is determined by transcriptional variation in three key races.</title>
        <authorList>
            <person name="Adams T.M."/>
            <person name="Armitage A.D."/>
            <person name="Sobczyk M.K."/>
            <person name="Bates H.J."/>
            <person name="Dunwell J.M."/>
            <person name="Nellist C.F."/>
            <person name="Harrison R.J."/>
        </authorList>
    </citation>
    <scope>NUCLEOTIDE SEQUENCE [LARGE SCALE GENOMIC DNA]</scope>
    <source>
        <strain evidence="17 18">SCRP333</strain>
    </source>
</reference>
<dbReference type="Gene3D" id="3.10.10.10">
    <property type="entry name" value="HIV Type 1 Reverse Transcriptase, subunit A, domain 1"/>
    <property type="match status" value="1"/>
</dbReference>
<evidence type="ECO:0000256" key="10">
    <source>
        <dbReference type="ARBA" id="ARBA00022908"/>
    </source>
</evidence>
<evidence type="ECO:0000256" key="13">
    <source>
        <dbReference type="ARBA" id="ARBA00023125"/>
    </source>
</evidence>
<keyword evidence="13" id="KW-0238">DNA-binding</keyword>
<accession>A0A6A4E1C2</accession>
<dbReference type="SUPFAM" id="SSF53098">
    <property type="entry name" value="Ribonuclease H-like"/>
    <property type="match status" value="1"/>
</dbReference>
<dbReference type="SUPFAM" id="SSF56672">
    <property type="entry name" value="DNA/RNA polymerases"/>
    <property type="match status" value="1"/>
</dbReference>